<dbReference type="PANTHER" id="PTHR35828">
    <property type="entry name" value="OS08G0203800 PROTEIN-RELATED"/>
    <property type="match status" value="1"/>
</dbReference>
<accession>A0AAD8RV03</accession>
<evidence type="ECO:0000313" key="3">
    <source>
        <dbReference type="Proteomes" id="UP001231189"/>
    </source>
</evidence>
<dbReference type="InterPro" id="IPR036047">
    <property type="entry name" value="F-box-like_dom_sf"/>
</dbReference>
<keyword evidence="3" id="KW-1185">Reference proteome</keyword>
<evidence type="ECO:0000313" key="2">
    <source>
        <dbReference type="EMBL" id="KAK1631227.1"/>
    </source>
</evidence>
<dbReference type="PANTHER" id="PTHR35828:SF22">
    <property type="entry name" value="OS10G0103633 PROTEIN"/>
    <property type="match status" value="1"/>
</dbReference>
<sequence>MAAWESPQENTCTLEAPPASTEWTLPSDLLLEIAARSDISTVVAFTLACKLLRSVMLSPSFIGQLTQRGGIVPPCILAYLHTHDGMDDPPAPLSLVQPVTPQLSDFLSNHISPFVSRFAGDLLAEHVPLTSRGGLVLFQRRCLSDNLSNLCVYNIFTGQRAFFSDPLGVGPKYSTWLPRYVLLTAEDGIDSSFLIFCLHHAIDERYRSTIKIHTTTPTSSSWELAIMSHNNNGSFPQHWPAIHEKFVVLQGGVIHWVVRKHGEIVSYNVCTMEKGTIKLPGPVINFNGELHLGSYYSHDGKKLLRLLTYNWLFEISVWHQLSNGDWASEAVRIDIDEKLQSVDPYGQPYRNMIVEFECSSENSNIVLLRIYTYSGNSTLLIIVDLETKVIREKHHCPTSSSMLMEIDLSSRLRAMEVSHP</sequence>
<evidence type="ECO:0000259" key="1">
    <source>
        <dbReference type="Pfam" id="PF24523"/>
    </source>
</evidence>
<dbReference type="InterPro" id="IPR056016">
    <property type="entry name" value="DUF7595"/>
</dbReference>
<feature type="domain" description="DUF7595" evidence="1">
    <location>
        <begin position="113"/>
        <end position="416"/>
    </location>
</feature>
<dbReference type="Pfam" id="PF24523">
    <property type="entry name" value="DUF7595"/>
    <property type="match status" value="1"/>
</dbReference>
<reference evidence="2" key="1">
    <citation type="submission" date="2023-07" db="EMBL/GenBank/DDBJ databases">
        <title>A chromosome-level genome assembly of Lolium multiflorum.</title>
        <authorList>
            <person name="Chen Y."/>
            <person name="Copetti D."/>
            <person name="Kolliker R."/>
            <person name="Studer B."/>
        </authorList>
    </citation>
    <scope>NUCLEOTIDE SEQUENCE</scope>
    <source>
        <strain evidence="2">02402/16</strain>
        <tissue evidence="2">Leaf</tissue>
    </source>
</reference>
<protein>
    <recommendedName>
        <fullName evidence="1">DUF7595 domain-containing protein</fullName>
    </recommendedName>
</protein>
<gene>
    <name evidence="2" type="ORF">QYE76_005542</name>
</gene>
<dbReference type="AlphaFoldDB" id="A0AAD8RV03"/>
<dbReference type="EMBL" id="JAUUTY010000005">
    <property type="protein sequence ID" value="KAK1631227.1"/>
    <property type="molecule type" value="Genomic_DNA"/>
</dbReference>
<dbReference type="SUPFAM" id="SSF81383">
    <property type="entry name" value="F-box domain"/>
    <property type="match status" value="1"/>
</dbReference>
<comment type="caution">
    <text evidence="2">The sequence shown here is derived from an EMBL/GenBank/DDBJ whole genome shotgun (WGS) entry which is preliminary data.</text>
</comment>
<dbReference type="Proteomes" id="UP001231189">
    <property type="component" value="Unassembled WGS sequence"/>
</dbReference>
<proteinExistence type="predicted"/>
<organism evidence="2 3">
    <name type="scientific">Lolium multiflorum</name>
    <name type="common">Italian ryegrass</name>
    <name type="synonym">Lolium perenne subsp. multiflorum</name>
    <dbReference type="NCBI Taxonomy" id="4521"/>
    <lineage>
        <taxon>Eukaryota</taxon>
        <taxon>Viridiplantae</taxon>
        <taxon>Streptophyta</taxon>
        <taxon>Embryophyta</taxon>
        <taxon>Tracheophyta</taxon>
        <taxon>Spermatophyta</taxon>
        <taxon>Magnoliopsida</taxon>
        <taxon>Liliopsida</taxon>
        <taxon>Poales</taxon>
        <taxon>Poaceae</taxon>
        <taxon>BOP clade</taxon>
        <taxon>Pooideae</taxon>
        <taxon>Poodae</taxon>
        <taxon>Poeae</taxon>
        <taxon>Poeae Chloroplast Group 2 (Poeae type)</taxon>
        <taxon>Loliodinae</taxon>
        <taxon>Loliinae</taxon>
        <taxon>Lolium</taxon>
    </lineage>
</organism>
<name>A0AAD8RV03_LOLMU</name>